<evidence type="ECO:0000313" key="6">
    <source>
        <dbReference type="EMBL" id="KAK3944197.1"/>
    </source>
</evidence>
<dbReference type="InterPro" id="IPR002293">
    <property type="entry name" value="AA/rel_permease1"/>
</dbReference>
<dbReference type="InterPro" id="IPR050598">
    <property type="entry name" value="AminoAcid_Transporter"/>
</dbReference>
<feature type="transmembrane region" description="Helical" evidence="5">
    <location>
        <begin position="271"/>
        <end position="295"/>
    </location>
</feature>
<dbReference type="EMBL" id="MU853761">
    <property type="protein sequence ID" value="KAK3944197.1"/>
    <property type="molecule type" value="Genomic_DNA"/>
</dbReference>
<dbReference type="GO" id="GO:0015179">
    <property type="term" value="F:L-amino acid transmembrane transporter activity"/>
    <property type="evidence" value="ECO:0007669"/>
    <property type="project" value="TreeGrafter"/>
</dbReference>
<feature type="transmembrane region" description="Helical" evidence="5">
    <location>
        <begin position="315"/>
        <end position="335"/>
    </location>
</feature>
<comment type="caution">
    <text evidence="6">The sequence shown here is derived from an EMBL/GenBank/DDBJ whole genome shotgun (WGS) entry which is preliminary data.</text>
</comment>
<organism evidence="6 7">
    <name type="scientific">Diplogelasinospora grovesii</name>
    <dbReference type="NCBI Taxonomy" id="303347"/>
    <lineage>
        <taxon>Eukaryota</taxon>
        <taxon>Fungi</taxon>
        <taxon>Dikarya</taxon>
        <taxon>Ascomycota</taxon>
        <taxon>Pezizomycotina</taxon>
        <taxon>Sordariomycetes</taxon>
        <taxon>Sordariomycetidae</taxon>
        <taxon>Sordariales</taxon>
        <taxon>Diplogelasinosporaceae</taxon>
        <taxon>Diplogelasinospora</taxon>
    </lineage>
</organism>
<keyword evidence="3 5" id="KW-1133">Transmembrane helix</keyword>
<evidence type="ECO:0000256" key="5">
    <source>
        <dbReference type="SAM" id="Phobius"/>
    </source>
</evidence>
<keyword evidence="4 5" id="KW-0472">Membrane</keyword>
<feature type="transmembrane region" description="Helical" evidence="5">
    <location>
        <begin position="72"/>
        <end position="92"/>
    </location>
</feature>
<evidence type="ECO:0000313" key="7">
    <source>
        <dbReference type="Proteomes" id="UP001303473"/>
    </source>
</evidence>
<feature type="transmembrane region" description="Helical" evidence="5">
    <location>
        <begin position="39"/>
        <end position="60"/>
    </location>
</feature>
<dbReference type="PANTHER" id="PTHR11785">
    <property type="entry name" value="AMINO ACID TRANSPORTER"/>
    <property type="match status" value="1"/>
</dbReference>
<protein>
    <submittedName>
        <fullName evidence="6">Large neutral amino acids transporter small subunit 1</fullName>
    </submittedName>
</protein>
<evidence type="ECO:0000256" key="1">
    <source>
        <dbReference type="ARBA" id="ARBA00004141"/>
    </source>
</evidence>
<evidence type="ECO:0000256" key="4">
    <source>
        <dbReference type="ARBA" id="ARBA00023136"/>
    </source>
</evidence>
<feature type="transmembrane region" description="Helical" evidence="5">
    <location>
        <begin position="113"/>
        <end position="134"/>
    </location>
</feature>
<feature type="transmembrane region" description="Helical" evidence="5">
    <location>
        <begin position="154"/>
        <end position="173"/>
    </location>
</feature>
<sequence>MDRPVSFIPLRTTDPLEDDFLDVPTTPSSSSSSSKLTRLNGLALVISLQIGSGIFTAPSQVSQHVPNPGSGLLVWLLGGLLVWTGAASFIELGLRVPGNGGIQEYLRTCYGDAWGFLFTFMWCALAKPAANAIISTIFADYLLSSFLETHSPLAVKGLALLCIVGITTVNCLGSTAGAKAANLFLVLKLAALGGVVVIGGVTWAWGYGEGVPLSDDGWFGIPAEEDMVIWSSAGLGNVATALFGALFCYGGWETVGFVLGDMRDPEGDLPVVINGAMATVITGFCLMNAATYVCLPWQVIRGSSTVAVEFARRTLGSWGALAFSVAVSISAMGALNANVFATAKLCVAAAQRTYFPAILANLHVPFAGDEALYLDRKLRFLPAPVRGAVVGFANMTRELRWRRAVPIYALIMNGLMASFYVLIGSFNGLVTFIGLAEYFFFLLSVIGLLVLRQRSGLDPKYRTWTGNPVIFTVVSGLLILRGLLTEPLQGFAIAAAGVLGLAVFYWNSKRNGLPGPSPMTVMMPVP</sequence>
<comment type="subcellular location">
    <subcellularLocation>
        <location evidence="1">Membrane</location>
        <topology evidence="1">Multi-pass membrane protein</topology>
    </subcellularLocation>
</comment>
<feature type="transmembrane region" description="Helical" evidence="5">
    <location>
        <begin position="227"/>
        <end position="250"/>
    </location>
</feature>
<gene>
    <name evidence="6" type="ORF">QBC46DRAFT_280624</name>
</gene>
<name>A0AAN6NE98_9PEZI</name>
<feature type="transmembrane region" description="Helical" evidence="5">
    <location>
        <begin position="429"/>
        <end position="451"/>
    </location>
</feature>
<dbReference type="PANTHER" id="PTHR11785:SF402">
    <property type="entry name" value="AMINO ACID TRANSPORTER (EUROFUNG)"/>
    <property type="match status" value="1"/>
</dbReference>
<feature type="transmembrane region" description="Helical" evidence="5">
    <location>
        <begin position="490"/>
        <end position="507"/>
    </location>
</feature>
<evidence type="ECO:0000256" key="3">
    <source>
        <dbReference type="ARBA" id="ARBA00022989"/>
    </source>
</evidence>
<feature type="transmembrane region" description="Helical" evidence="5">
    <location>
        <begin position="463"/>
        <end position="484"/>
    </location>
</feature>
<keyword evidence="7" id="KW-1185">Reference proteome</keyword>
<accession>A0AAN6NE98</accession>
<dbReference type="Proteomes" id="UP001303473">
    <property type="component" value="Unassembled WGS sequence"/>
</dbReference>
<feature type="transmembrane region" description="Helical" evidence="5">
    <location>
        <begin position="185"/>
        <end position="207"/>
    </location>
</feature>
<evidence type="ECO:0000256" key="2">
    <source>
        <dbReference type="ARBA" id="ARBA00022692"/>
    </source>
</evidence>
<feature type="transmembrane region" description="Helical" evidence="5">
    <location>
        <begin position="405"/>
        <end position="423"/>
    </location>
</feature>
<keyword evidence="2 5" id="KW-0812">Transmembrane</keyword>
<dbReference type="GO" id="GO:0016020">
    <property type="term" value="C:membrane"/>
    <property type="evidence" value="ECO:0007669"/>
    <property type="project" value="UniProtKB-SubCell"/>
</dbReference>
<dbReference type="PIRSF" id="PIRSF006060">
    <property type="entry name" value="AA_transporter"/>
    <property type="match status" value="1"/>
</dbReference>
<dbReference type="Pfam" id="PF13520">
    <property type="entry name" value="AA_permease_2"/>
    <property type="match status" value="1"/>
</dbReference>
<reference evidence="7" key="1">
    <citation type="journal article" date="2023" name="Mol. Phylogenet. Evol.">
        <title>Genome-scale phylogeny and comparative genomics of the fungal order Sordariales.</title>
        <authorList>
            <person name="Hensen N."/>
            <person name="Bonometti L."/>
            <person name="Westerberg I."/>
            <person name="Brannstrom I.O."/>
            <person name="Guillou S."/>
            <person name="Cros-Aarteil S."/>
            <person name="Calhoun S."/>
            <person name="Haridas S."/>
            <person name="Kuo A."/>
            <person name="Mondo S."/>
            <person name="Pangilinan J."/>
            <person name="Riley R."/>
            <person name="LaButti K."/>
            <person name="Andreopoulos B."/>
            <person name="Lipzen A."/>
            <person name="Chen C."/>
            <person name="Yan M."/>
            <person name="Daum C."/>
            <person name="Ng V."/>
            <person name="Clum A."/>
            <person name="Steindorff A."/>
            <person name="Ohm R.A."/>
            <person name="Martin F."/>
            <person name="Silar P."/>
            <person name="Natvig D.O."/>
            <person name="Lalanne C."/>
            <person name="Gautier V."/>
            <person name="Ament-Velasquez S.L."/>
            <person name="Kruys A."/>
            <person name="Hutchinson M.I."/>
            <person name="Powell A.J."/>
            <person name="Barry K."/>
            <person name="Miller A.N."/>
            <person name="Grigoriev I.V."/>
            <person name="Debuchy R."/>
            <person name="Gladieux P."/>
            <person name="Hiltunen Thoren M."/>
            <person name="Johannesson H."/>
        </authorList>
    </citation>
    <scope>NUCLEOTIDE SEQUENCE [LARGE SCALE GENOMIC DNA]</scope>
    <source>
        <strain evidence="7">CBS 340.73</strain>
    </source>
</reference>
<dbReference type="AlphaFoldDB" id="A0AAN6NE98"/>
<proteinExistence type="predicted"/>
<dbReference type="Gene3D" id="1.20.1740.10">
    <property type="entry name" value="Amino acid/polyamine transporter I"/>
    <property type="match status" value="1"/>
</dbReference>